<gene>
    <name evidence="1" type="ORF">EVOR1521_LOCUS13827</name>
</gene>
<comment type="caution">
    <text evidence="1">The sequence shown here is derived from an EMBL/GenBank/DDBJ whole genome shotgun (WGS) entry which is preliminary data.</text>
</comment>
<reference evidence="1" key="1">
    <citation type="submission" date="2023-08" db="EMBL/GenBank/DDBJ databases">
        <authorList>
            <person name="Chen Y."/>
            <person name="Shah S."/>
            <person name="Dougan E. K."/>
            <person name="Thang M."/>
            <person name="Chan C."/>
        </authorList>
    </citation>
    <scope>NUCLEOTIDE SEQUENCE</scope>
</reference>
<protein>
    <submittedName>
        <fullName evidence="1">Uncharacterized protein</fullName>
    </submittedName>
</protein>
<dbReference type="Proteomes" id="UP001178507">
    <property type="component" value="Unassembled WGS sequence"/>
</dbReference>
<dbReference type="EMBL" id="CAUJNA010001581">
    <property type="protein sequence ID" value="CAJ1387835.1"/>
    <property type="molecule type" value="Genomic_DNA"/>
</dbReference>
<proteinExistence type="predicted"/>
<name>A0AA36MY47_9DINO</name>
<accession>A0AA36MY47</accession>
<keyword evidence="2" id="KW-1185">Reference proteome</keyword>
<organism evidence="1 2">
    <name type="scientific">Effrenium voratum</name>
    <dbReference type="NCBI Taxonomy" id="2562239"/>
    <lineage>
        <taxon>Eukaryota</taxon>
        <taxon>Sar</taxon>
        <taxon>Alveolata</taxon>
        <taxon>Dinophyceae</taxon>
        <taxon>Suessiales</taxon>
        <taxon>Symbiodiniaceae</taxon>
        <taxon>Effrenium</taxon>
    </lineage>
</organism>
<sequence length="534" mass="58134">MACHQAWNNLASRPCQIAPHAFAYVRVGDEDLRIPATCEDGNDSRASATQAWLLDHGWRQRSALSTVLWQMLEPCDVPHRFRELIAGRPGMLMRRARLELSVVVDMQTFIITSFLVRLLPEKLSCKRLGLSQIAEPCAMLHVILMNCLSTGLGGMACGPIPFWGPSLSQPLFAKIAKLGQSLVLRNGAGECHLTHQNLGCSGSLGCAGRLQEPQEDAAAAENWEDCFKSWAACRPCFQLSQPCKCLYLAQRCLHLAKPALRIVTSILPSIQHSLYRAQHCLYLAHVCIWPSPVACHPALSGVACCPALPSVGSIFPIVASILPSIAWCAALPSVAIIFPLVTSILPSIDWCAASPSGTIIFPHVTSILPSIAWCAVLQGVAIIFPSSPALPGVQPCPSLLSSFPRHQHLAQHCLVLSSSPRHQHLAQHCLVCSLAHRCYHLSLVTSILPRCAALPSVAIIFPLVPASCPALPGVQPCYHLSPRHQHFASHCLVCSLAQRCYHLSPRHQHLAQHCLVCSLAQRCCHLSPRHQHLA</sequence>
<evidence type="ECO:0000313" key="1">
    <source>
        <dbReference type="EMBL" id="CAJ1387835.1"/>
    </source>
</evidence>
<evidence type="ECO:0000313" key="2">
    <source>
        <dbReference type="Proteomes" id="UP001178507"/>
    </source>
</evidence>
<dbReference type="AlphaFoldDB" id="A0AA36MY47"/>